<gene>
    <name evidence="2" type="ORF">H9Q79_03180</name>
</gene>
<organism evidence="2 3">
    <name type="scientific">Wansuia hejianensis</name>
    <dbReference type="NCBI Taxonomy" id="2763667"/>
    <lineage>
        <taxon>Bacteria</taxon>
        <taxon>Bacillati</taxon>
        <taxon>Bacillota</taxon>
        <taxon>Clostridia</taxon>
        <taxon>Lachnospirales</taxon>
        <taxon>Lachnospiraceae</taxon>
        <taxon>Wansuia</taxon>
    </lineage>
</organism>
<dbReference type="Proteomes" id="UP000515860">
    <property type="component" value="Chromosome"/>
</dbReference>
<name>A0A7G9GES4_9FIRM</name>
<dbReference type="Pfam" id="PF12654">
    <property type="entry name" value="DUF3786"/>
    <property type="match status" value="1"/>
</dbReference>
<keyword evidence="3" id="KW-1185">Reference proteome</keyword>
<dbReference type="EMBL" id="CP060635">
    <property type="protein sequence ID" value="QNM09306.1"/>
    <property type="molecule type" value="Genomic_DNA"/>
</dbReference>
<feature type="domain" description="DUF3786" evidence="1">
    <location>
        <begin position="27"/>
        <end position="206"/>
    </location>
</feature>
<dbReference type="RefSeq" id="WP_249329176.1">
    <property type="nucleotide sequence ID" value="NZ_CP060635.1"/>
</dbReference>
<accession>A0A7G9GES4</accession>
<sequence length="215" mass="24859">MDFPYEKDSKERLPYEHYIKIYQSMKPEDMASRANIPYDAEKRLFTIRLMGVTYQVSWPEYEARHLDREDIGYYPLEDAANARILVLRYLTEGAAAPATGKFLTYREIPWGEVYFKQFQGRCIFRLAFGFGNKLEKFKEIMDNIGAAPISNGDAGYEFEFLNDLYLRFLLWEGDEEFPPSAQILFSDNFPLAFVQGEDMAVVGDVSIGVLKAMSK</sequence>
<dbReference type="InterPro" id="IPR024264">
    <property type="entry name" value="DUF3786"/>
</dbReference>
<evidence type="ECO:0000259" key="1">
    <source>
        <dbReference type="Pfam" id="PF12654"/>
    </source>
</evidence>
<dbReference type="KEGG" id="whj:H9Q79_03180"/>
<evidence type="ECO:0000313" key="3">
    <source>
        <dbReference type="Proteomes" id="UP000515860"/>
    </source>
</evidence>
<reference evidence="2 3" key="1">
    <citation type="submission" date="2020-08" db="EMBL/GenBank/DDBJ databases">
        <authorList>
            <person name="Liu C."/>
            <person name="Sun Q."/>
        </authorList>
    </citation>
    <scope>NUCLEOTIDE SEQUENCE [LARGE SCALE GENOMIC DNA]</scope>
    <source>
        <strain evidence="2 3">NSJ-29</strain>
    </source>
</reference>
<proteinExistence type="predicted"/>
<protein>
    <submittedName>
        <fullName evidence="2">DUF3786 domain-containing protein</fullName>
    </submittedName>
</protein>
<evidence type="ECO:0000313" key="2">
    <source>
        <dbReference type="EMBL" id="QNM09306.1"/>
    </source>
</evidence>
<dbReference type="AlphaFoldDB" id="A0A7G9GES4"/>